<proteinExistence type="predicted"/>
<protein>
    <submittedName>
        <fullName evidence="1">Uncharacterized protein</fullName>
    </submittedName>
</protein>
<dbReference type="AlphaFoldDB" id="A0A5A5TFP7"/>
<name>A0A5A5TFP7_9CHLR</name>
<dbReference type="OrthoDB" id="164950at2"/>
<gene>
    <name evidence="1" type="ORF">KDI_37410</name>
</gene>
<sequence>MTDKEYILKLMYAAFIDIRFASHSYDYHTCFVLSDVFHNIPLRMDQAEKGNIEYADIVTYLHKKFEERNCVFWLDNARNNITG</sequence>
<evidence type="ECO:0000313" key="2">
    <source>
        <dbReference type="Proteomes" id="UP000322530"/>
    </source>
</evidence>
<accession>A0A5A5TFP7</accession>
<dbReference type="Proteomes" id="UP000322530">
    <property type="component" value="Unassembled WGS sequence"/>
</dbReference>
<keyword evidence="2" id="KW-1185">Reference proteome</keyword>
<reference evidence="1 2" key="1">
    <citation type="submission" date="2019-01" db="EMBL/GenBank/DDBJ databases">
        <title>Draft genome sequence of Dictyobacter sp. Uno17.</title>
        <authorList>
            <person name="Wang C.M."/>
            <person name="Zheng Y."/>
            <person name="Sakai Y."/>
            <person name="Abe K."/>
            <person name="Yokota A."/>
            <person name="Yabe S."/>
        </authorList>
    </citation>
    <scope>NUCLEOTIDE SEQUENCE [LARGE SCALE GENOMIC DNA]</scope>
    <source>
        <strain evidence="1 2">Uno17</strain>
    </source>
</reference>
<dbReference type="RefSeq" id="WP_149403071.1">
    <property type="nucleotide sequence ID" value="NZ_BIXY01000062.1"/>
</dbReference>
<dbReference type="EMBL" id="BIXY01000062">
    <property type="protein sequence ID" value="GCF10177.1"/>
    <property type="molecule type" value="Genomic_DNA"/>
</dbReference>
<evidence type="ECO:0000313" key="1">
    <source>
        <dbReference type="EMBL" id="GCF10177.1"/>
    </source>
</evidence>
<comment type="caution">
    <text evidence="1">The sequence shown here is derived from an EMBL/GenBank/DDBJ whole genome shotgun (WGS) entry which is preliminary data.</text>
</comment>
<organism evidence="1 2">
    <name type="scientific">Dictyobacter arantiisoli</name>
    <dbReference type="NCBI Taxonomy" id="2014874"/>
    <lineage>
        <taxon>Bacteria</taxon>
        <taxon>Bacillati</taxon>
        <taxon>Chloroflexota</taxon>
        <taxon>Ktedonobacteria</taxon>
        <taxon>Ktedonobacterales</taxon>
        <taxon>Dictyobacteraceae</taxon>
        <taxon>Dictyobacter</taxon>
    </lineage>
</organism>